<dbReference type="GO" id="GO:0016787">
    <property type="term" value="F:hydrolase activity"/>
    <property type="evidence" value="ECO:0007669"/>
    <property type="project" value="UniProtKB-KW"/>
</dbReference>
<evidence type="ECO:0000313" key="3">
    <source>
        <dbReference type="EMBL" id="GGD30077.1"/>
    </source>
</evidence>
<dbReference type="PANTHER" id="PTHR48081:SF33">
    <property type="entry name" value="KYNURENINE FORMAMIDASE"/>
    <property type="match status" value="1"/>
</dbReference>
<name>A0A916Y4A4_9SPHN</name>
<dbReference type="InterPro" id="IPR049492">
    <property type="entry name" value="BD-FAE-like_dom"/>
</dbReference>
<dbReference type="Pfam" id="PF20434">
    <property type="entry name" value="BD-FAE"/>
    <property type="match status" value="1"/>
</dbReference>
<protein>
    <recommendedName>
        <fullName evidence="2">BD-FAE-like domain-containing protein</fullName>
    </recommendedName>
</protein>
<dbReference type="PANTHER" id="PTHR48081">
    <property type="entry name" value="AB HYDROLASE SUPERFAMILY PROTEIN C4A8.06C"/>
    <property type="match status" value="1"/>
</dbReference>
<sequence>MLIAGGLMMSLLGSSCQSLPEVMTYADFQKLEQPASPRAIPYGDDPLQHVDFWLPEGNGPHPVVFLVHGGCWQTRIAQAHIMNRMAEAFVKRGVAVWNIEYRGVDVDGGGYPGTFADVAAAADLLEMRGGEFGLDTSRVVAVGHSAGGHLALWLAGRHKIGATSPLHTDAPLDLNAVVSIGGLPDLENARVEASGACGADTIDLLVGASRDDRFADTSPVELLPLGTLQVLVSGGEDVIAPPRFAQGYAAKVEVGGDVVRVVSIPDQGHFELITPGTKAGDKVIDLAVEQLGR</sequence>
<keyword evidence="1" id="KW-0378">Hydrolase</keyword>
<accession>A0A916Y4A4</accession>
<feature type="domain" description="BD-FAE-like" evidence="2">
    <location>
        <begin position="51"/>
        <end position="226"/>
    </location>
</feature>
<dbReference type="Proteomes" id="UP000598997">
    <property type="component" value="Unassembled WGS sequence"/>
</dbReference>
<dbReference type="InterPro" id="IPR050300">
    <property type="entry name" value="GDXG_lipolytic_enzyme"/>
</dbReference>
<dbReference type="InterPro" id="IPR029058">
    <property type="entry name" value="AB_hydrolase_fold"/>
</dbReference>
<dbReference type="Gene3D" id="3.40.50.1820">
    <property type="entry name" value="alpha/beta hydrolase"/>
    <property type="match status" value="1"/>
</dbReference>
<reference evidence="3 4" key="1">
    <citation type="journal article" date="2014" name="Int. J. Syst. Evol. Microbiol.">
        <title>Complete genome sequence of Corynebacterium casei LMG S-19264T (=DSM 44701T), isolated from a smear-ripened cheese.</title>
        <authorList>
            <consortium name="US DOE Joint Genome Institute (JGI-PGF)"/>
            <person name="Walter F."/>
            <person name="Albersmeier A."/>
            <person name="Kalinowski J."/>
            <person name="Ruckert C."/>
        </authorList>
    </citation>
    <scope>NUCLEOTIDE SEQUENCE [LARGE SCALE GENOMIC DNA]</scope>
    <source>
        <strain evidence="3 4">CGMCC 1.15358</strain>
    </source>
</reference>
<dbReference type="SUPFAM" id="SSF53474">
    <property type="entry name" value="alpha/beta-Hydrolases"/>
    <property type="match status" value="1"/>
</dbReference>
<evidence type="ECO:0000313" key="4">
    <source>
        <dbReference type="Proteomes" id="UP000598997"/>
    </source>
</evidence>
<dbReference type="AlphaFoldDB" id="A0A916Y4A4"/>
<dbReference type="EMBL" id="BMIO01000001">
    <property type="protein sequence ID" value="GGD30077.1"/>
    <property type="molecule type" value="Genomic_DNA"/>
</dbReference>
<gene>
    <name evidence="3" type="ORF">GCM10010989_00170</name>
</gene>
<evidence type="ECO:0000256" key="1">
    <source>
        <dbReference type="ARBA" id="ARBA00022801"/>
    </source>
</evidence>
<comment type="caution">
    <text evidence="3">The sequence shown here is derived from an EMBL/GenBank/DDBJ whole genome shotgun (WGS) entry which is preliminary data.</text>
</comment>
<keyword evidence="4" id="KW-1185">Reference proteome</keyword>
<evidence type="ECO:0000259" key="2">
    <source>
        <dbReference type="Pfam" id="PF20434"/>
    </source>
</evidence>
<proteinExistence type="predicted"/>
<organism evidence="3 4">
    <name type="scientific">Croceicoccus pelagius</name>
    <dbReference type="NCBI Taxonomy" id="1703341"/>
    <lineage>
        <taxon>Bacteria</taxon>
        <taxon>Pseudomonadati</taxon>
        <taxon>Pseudomonadota</taxon>
        <taxon>Alphaproteobacteria</taxon>
        <taxon>Sphingomonadales</taxon>
        <taxon>Erythrobacteraceae</taxon>
        <taxon>Croceicoccus</taxon>
    </lineage>
</organism>